<protein>
    <submittedName>
        <fullName evidence="2">Helix-turn-helix domain-containing protein</fullName>
    </submittedName>
</protein>
<dbReference type="SUPFAM" id="SSF47413">
    <property type="entry name" value="lambda repressor-like DNA-binding domains"/>
    <property type="match status" value="1"/>
</dbReference>
<organism evidence="2 3">
    <name type="scientific">Intestinimonas massiliensis</name>
    <name type="common">ex Afouda et al. 2020</name>
    <dbReference type="NCBI Taxonomy" id="1673721"/>
    <lineage>
        <taxon>Bacteria</taxon>
        <taxon>Bacillati</taxon>
        <taxon>Bacillota</taxon>
        <taxon>Clostridia</taxon>
        <taxon>Eubacteriales</taxon>
        <taxon>Intestinimonas</taxon>
    </lineage>
</organism>
<reference evidence="2 3" key="1">
    <citation type="submission" date="2022-01" db="EMBL/GenBank/DDBJ databases">
        <title>Collection of gut derived symbiotic bacterial strains cultured from healthy donors.</title>
        <authorList>
            <person name="Lin H."/>
            <person name="Kohout C."/>
            <person name="Waligurski E."/>
            <person name="Pamer E.G."/>
        </authorList>
    </citation>
    <scope>NUCLEOTIDE SEQUENCE [LARGE SCALE GENOMIC DNA]</scope>
    <source>
        <strain evidence="2 3">DFI.3.7</strain>
    </source>
</reference>
<dbReference type="PROSITE" id="PS50943">
    <property type="entry name" value="HTH_CROC1"/>
    <property type="match status" value="1"/>
</dbReference>
<evidence type="ECO:0000313" key="2">
    <source>
        <dbReference type="EMBL" id="MCG4528269.1"/>
    </source>
</evidence>
<dbReference type="InterPro" id="IPR010982">
    <property type="entry name" value="Lambda_DNA-bd_dom_sf"/>
</dbReference>
<dbReference type="InterPro" id="IPR001387">
    <property type="entry name" value="Cro/C1-type_HTH"/>
</dbReference>
<accession>A0ABS9MD82</accession>
<evidence type="ECO:0000259" key="1">
    <source>
        <dbReference type="PROSITE" id="PS50943"/>
    </source>
</evidence>
<dbReference type="EMBL" id="JAKNJB010000030">
    <property type="protein sequence ID" value="MCG4528269.1"/>
    <property type="molecule type" value="Genomic_DNA"/>
</dbReference>
<comment type="caution">
    <text evidence="2">The sequence shown here is derived from an EMBL/GenBank/DDBJ whole genome shotgun (WGS) entry which is preliminary data.</text>
</comment>
<dbReference type="Proteomes" id="UP001200313">
    <property type="component" value="Unassembled WGS sequence"/>
</dbReference>
<dbReference type="RefSeq" id="WP_050619377.1">
    <property type="nucleotide sequence ID" value="NZ_JAKNJB010000030.1"/>
</dbReference>
<dbReference type="Pfam" id="PF01381">
    <property type="entry name" value="HTH_3"/>
    <property type="match status" value="1"/>
</dbReference>
<dbReference type="SMART" id="SM00530">
    <property type="entry name" value="HTH_XRE"/>
    <property type="match status" value="1"/>
</dbReference>
<dbReference type="Gene3D" id="1.10.260.40">
    <property type="entry name" value="lambda repressor-like DNA-binding domains"/>
    <property type="match status" value="1"/>
</dbReference>
<gene>
    <name evidence="2" type="ORF">L0P79_14525</name>
</gene>
<evidence type="ECO:0000313" key="3">
    <source>
        <dbReference type="Proteomes" id="UP001200313"/>
    </source>
</evidence>
<proteinExistence type="predicted"/>
<feature type="domain" description="HTH cro/C1-type" evidence="1">
    <location>
        <begin position="7"/>
        <end position="61"/>
    </location>
</feature>
<sequence>MDSNVRLKALISDSDKKQKAIASEIGISPSTLSNYVTGVSKIPGDIAAKLAIYFNVTADYLLGLSDYPEKPVILSQTEQDLIAKLRVLTGADRQVVTKLVEFLEERETR</sequence>
<dbReference type="CDD" id="cd00093">
    <property type="entry name" value="HTH_XRE"/>
    <property type="match status" value="1"/>
</dbReference>
<name>A0ABS9MD82_9FIRM</name>
<keyword evidence="3" id="KW-1185">Reference proteome</keyword>